<proteinExistence type="predicted"/>
<evidence type="ECO:0000256" key="1">
    <source>
        <dbReference type="SAM" id="MobiDB-lite"/>
    </source>
</evidence>
<dbReference type="AlphaFoldDB" id="A0A117NI68"/>
<geneLocation type="mitochondrion" evidence="2"/>
<sequence>MAAPETSGVAQRPTVQVPEVINPTEGCGRVPVSRSQSSSTDQVGDWYRLFFNIQVDEYLTRKLHNSLQHMVVEEDELESISTNLPERHSHRVRRKRKRTGKEFRLDVQVAGYDIKDVMLDLGSDVNILPNNSWEAMGQPKLLYSLIQMCGWPTSLGSFPLVD</sequence>
<evidence type="ECO:0000313" key="2">
    <source>
        <dbReference type="EMBL" id="KUM49432.1"/>
    </source>
</evidence>
<name>A0A117NI68_PICGL</name>
<organism evidence="2">
    <name type="scientific">Picea glauca</name>
    <name type="common">White spruce</name>
    <name type="synonym">Pinus glauca</name>
    <dbReference type="NCBI Taxonomy" id="3330"/>
    <lineage>
        <taxon>Eukaryota</taxon>
        <taxon>Viridiplantae</taxon>
        <taxon>Streptophyta</taxon>
        <taxon>Embryophyta</taxon>
        <taxon>Tracheophyta</taxon>
        <taxon>Spermatophyta</taxon>
        <taxon>Pinopsida</taxon>
        <taxon>Pinidae</taxon>
        <taxon>Conifers I</taxon>
        <taxon>Pinales</taxon>
        <taxon>Pinaceae</taxon>
        <taxon>Picea</taxon>
    </lineage>
</organism>
<feature type="region of interest" description="Disordered" evidence="1">
    <location>
        <begin position="1"/>
        <end position="39"/>
    </location>
</feature>
<dbReference type="EMBL" id="LKAM01000003">
    <property type="protein sequence ID" value="KUM49432.1"/>
    <property type="molecule type" value="Genomic_DNA"/>
</dbReference>
<reference evidence="2" key="1">
    <citation type="journal article" date="2015" name="Genome Biol. Evol.">
        <title>Organellar Genomes of White Spruce (Picea glauca): Assembly and Annotation.</title>
        <authorList>
            <person name="Jackman S.D."/>
            <person name="Warren R.L."/>
            <person name="Gibb E.A."/>
            <person name="Vandervalk B.P."/>
            <person name="Mohamadi H."/>
            <person name="Chu J."/>
            <person name="Raymond A."/>
            <person name="Pleasance S."/>
            <person name="Coope R."/>
            <person name="Wildung M.R."/>
            <person name="Ritland C.E."/>
            <person name="Bousquet J."/>
            <person name="Jones S.J."/>
            <person name="Bohlmann J."/>
            <person name="Birol I."/>
        </authorList>
    </citation>
    <scope>NUCLEOTIDE SEQUENCE [LARGE SCALE GENOMIC DNA]</scope>
    <source>
        <tissue evidence="2">Flushing bud</tissue>
    </source>
</reference>
<comment type="caution">
    <text evidence="2">The sequence shown here is derived from an EMBL/GenBank/DDBJ whole genome shotgun (WGS) entry which is preliminary data.</text>
</comment>
<accession>A0A117NI68</accession>
<keyword evidence="2" id="KW-0496">Mitochondrion</keyword>
<gene>
    <name evidence="2" type="ORF">ABT39_MTgene3981</name>
</gene>
<protein>
    <submittedName>
        <fullName evidence="2">Uncharacterized protein</fullName>
    </submittedName>
</protein>